<name>A0A2V1E0T4_9PLEO</name>
<gene>
    <name evidence="2" type="ORF">DM02DRAFT_587373</name>
</gene>
<protein>
    <recommendedName>
        <fullName evidence="1">ABM domain-containing protein</fullName>
    </recommendedName>
</protein>
<evidence type="ECO:0000313" key="3">
    <source>
        <dbReference type="Proteomes" id="UP000244855"/>
    </source>
</evidence>
<dbReference type="SUPFAM" id="SSF54909">
    <property type="entry name" value="Dimeric alpha+beta barrel"/>
    <property type="match status" value="1"/>
</dbReference>
<dbReference type="PANTHER" id="PTHR40624">
    <property type="entry name" value="BIOSYNTHESIS MONOOXYGENASE, PUTATIVE (AFU_ORTHOLOGUE AFUA_1G12025)-RELATED"/>
    <property type="match status" value="1"/>
</dbReference>
<dbReference type="Gene3D" id="3.30.70.100">
    <property type="match status" value="1"/>
</dbReference>
<dbReference type="EMBL" id="KZ805328">
    <property type="protein sequence ID" value="PVI03752.1"/>
    <property type="molecule type" value="Genomic_DNA"/>
</dbReference>
<dbReference type="InterPro" id="IPR011008">
    <property type="entry name" value="Dimeric_a/b-barrel"/>
</dbReference>
<dbReference type="OrthoDB" id="10011777at2759"/>
<dbReference type="InterPro" id="IPR007138">
    <property type="entry name" value="ABM_dom"/>
</dbReference>
<organism evidence="2 3">
    <name type="scientific">Periconia macrospinosa</name>
    <dbReference type="NCBI Taxonomy" id="97972"/>
    <lineage>
        <taxon>Eukaryota</taxon>
        <taxon>Fungi</taxon>
        <taxon>Dikarya</taxon>
        <taxon>Ascomycota</taxon>
        <taxon>Pezizomycotina</taxon>
        <taxon>Dothideomycetes</taxon>
        <taxon>Pleosporomycetidae</taxon>
        <taxon>Pleosporales</taxon>
        <taxon>Massarineae</taxon>
        <taxon>Periconiaceae</taxon>
        <taxon>Periconia</taxon>
    </lineage>
</organism>
<dbReference type="AlphaFoldDB" id="A0A2V1E0T4"/>
<sequence>MPIDVIAILSPKPGKADRVEELLKDVSVSVKANEPGTLKYQINRETKGDAPSIVMIETYKDQAALQAHGSSDYFKKMGLVFQKEDLLAGPMKLLFTKETGGFVSKI</sequence>
<evidence type="ECO:0000259" key="1">
    <source>
        <dbReference type="PROSITE" id="PS51725"/>
    </source>
</evidence>
<dbReference type="PANTHER" id="PTHR40624:SF1">
    <property type="entry name" value="BIOSYNTHESIS MONOOXYGENASE, PUTATIVE (AFU_ORTHOLOGUE AFUA_1G12025)-RELATED"/>
    <property type="match status" value="1"/>
</dbReference>
<proteinExistence type="predicted"/>
<dbReference type="STRING" id="97972.A0A2V1E0T4"/>
<dbReference type="PROSITE" id="PS51725">
    <property type="entry name" value="ABM"/>
    <property type="match status" value="1"/>
</dbReference>
<dbReference type="Proteomes" id="UP000244855">
    <property type="component" value="Unassembled WGS sequence"/>
</dbReference>
<feature type="domain" description="ABM" evidence="1">
    <location>
        <begin position="3"/>
        <end position="95"/>
    </location>
</feature>
<keyword evidence="3" id="KW-1185">Reference proteome</keyword>
<reference evidence="2 3" key="1">
    <citation type="journal article" date="2018" name="Sci. Rep.">
        <title>Comparative genomics provides insights into the lifestyle and reveals functional heterogeneity of dark septate endophytic fungi.</title>
        <authorList>
            <person name="Knapp D.G."/>
            <person name="Nemeth J.B."/>
            <person name="Barry K."/>
            <person name="Hainaut M."/>
            <person name="Henrissat B."/>
            <person name="Johnson J."/>
            <person name="Kuo A."/>
            <person name="Lim J.H.P."/>
            <person name="Lipzen A."/>
            <person name="Nolan M."/>
            <person name="Ohm R.A."/>
            <person name="Tamas L."/>
            <person name="Grigoriev I.V."/>
            <person name="Spatafora J.W."/>
            <person name="Nagy L.G."/>
            <person name="Kovacs G.M."/>
        </authorList>
    </citation>
    <scope>NUCLEOTIDE SEQUENCE [LARGE SCALE GENOMIC DNA]</scope>
    <source>
        <strain evidence="2 3">DSE2036</strain>
    </source>
</reference>
<evidence type="ECO:0000313" key="2">
    <source>
        <dbReference type="EMBL" id="PVI03752.1"/>
    </source>
</evidence>
<dbReference type="Pfam" id="PF03992">
    <property type="entry name" value="ABM"/>
    <property type="match status" value="1"/>
</dbReference>
<accession>A0A2V1E0T4</accession>